<dbReference type="KEGG" id="ipo:Ilyop_2836"/>
<evidence type="ECO:0000313" key="2">
    <source>
        <dbReference type="EMBL" id="ADO84588.1"/>
    </source>
</evidence>
<accession>E3HDX6</accession>
<name>E3HDX6_ILYPC</name>
<dbReference type="EMBL" id="CP002283">
    <property type="protein sequence ID" value="ADO84588.1"/>
    <property type="molecule type" value="Genomic_DNA"/>
</dbReference>
<reference evidence="2 3" key="1">
    <citation type="journal article" date="2010" name="Stand. Genomic Sci.">
        <title>Complete genome sequence of Ilyobacter polytropus type strain (CuHbu1).</title>
        <authorList>
            <person name="Sikorski J."/>
            <person name="Chertkov O."/>
            <person name="Lapidus A."/>
            <person name="Nolan M."/>
            <person name="Lucas S."/>
            <person name="Del Rio T.G."/>
            <person name="Tice H."/>
            <person name="Cheng J.F."/>
            <person name="Tapia R."/>
            <person name="Han C."/>
            <person name="Goodwin L."/>
            <person name="Pitluck S."/>
            <person name="Liolios K."/>
            <person name="Ivanova N."/>
            <person name="Mavromatis K."/>
            <person name="Mikhailova N."/>
            <person name="Pati A."/>
            <person name="Chen A."/>
            <person name="Palaniappan K."/>
            <person name="Land M."/>
            <person name="Hauser L."/>
            <person name="Chang Y.J."/>
            <person name="Jeffries C.D."/>
            <person name="Brambilla E."/>
            <person name="Yasawong M."/>
            <person name="Rohde M."/>
            <person name="Pukall R."/>
            <person name="Spring S."/>
            <person name="Goker M."/>
            <person name="Woyke T."/>
            <person name="Bristow J."/>
            <person name="Eisen J.A."/>
            <person name="Markowitz V."/>
            <person name="Hugenholtz P."/>
            <person name="Kyrpides N.C."/>
            <person name="Klenk H.P."/>
        </authorList>
    </citation>
    <scope>NUCLEOTIDE SEQUENCE [LARGE SCALE GENOMIC DNA]</scope>
    <source>
        <strain evidence="3">ATCC 51220 / DSM 2926 / LMG 16218 / CuHBu1</strain>
        <plasmid evidence="3">pILYOP02</plasmid>
    </source>
</reference>
<keyword evidence="1" id="KW-0732">Signal</keyword>
<dbReference type="Pfam" id="PF13801">
    <property type="entry name" value="Metal_resist"/>
    <property type="match status" value="1"/>
</dbReference>
<feature type="signal peptide" evidence="1">
    <location>
        <begin position="1"/>
        <end position="20"/>
    </location>
</feature>
<proteinExistence type="predicted"/>
<dbReference type="Proteomes" id="UP000006875">
    <property type="component" value="Plasmid pILYOP02"/>
</dbReference>
<keyword evidence="2" id="KW-0614">Plasmid</keyword>
<dbReference type="RefSeq" id="WP_013389240.1">
    <property type="nucleotide sequence ID" value="NC_014634.1"/>
</dbReference>
<protein>
    <recommendedName>
        <fullName evidence="4">Zinc resistance-associated protein</fullName>
    </recommendedName>
</protein>
<dbReference type="HOGENOM" id="CLU_1967568_0_0_0"/>
<evidence type="ECO:0008006" key="4">
    <source>
        <dbReference type="Google" id="ProtNLM"/>
    </source>
</evidence>
<dbReference type="AlphaFoldDB" id="E3HDX6"/>
<sequence>MKKMLIIGILALSATSFANSASVDHSAHNKTEIKSENTKKSGMMNQINNLSAEQQKEYHAIHEKHMSKTKNIMLDIKEINIQIQKEMLNEKSDSKKIARLIDKKSILQADKEKEMLKFKIEVKEKFGIKMMDGMMGKGKKCKMMDKNS</sequence>
<feature type="chain" id="PRO_5003171261" description="Zinc resistance-associated protein" evidence="1">
    <location>
        <begin position="21"/>
        <end position="148"/>
    </location>
</feature>
<gene>
    <name evidence="2" type="ordered locus">Ilyop_2836</name>
</gene>
<organism evidence="2 3">
    <name type="scientific">Ilyobacter polytropus (strain ATCC 51220 / DSM 2926 / LMG 16218 / CuHBu1)</name>
    <dbReference type="NCBI Taxonomy" id="572544"/>
    <lineage>
        <taxon>Bacteria</taxon>
        <taxon>Fusobacteriati</taxon>
        <taxon>Fusobacteriota</taxon>
        <taxon>Fusobacteriia</taxon>
        <taxon>Fusobacteriales</taxon>
        <taxon>Fusobacteriaceae</taxon>
        <taxon>Ilyobacter</taxon>
    </lineage>
</organism>
<dbReference type="InterPro" id="IPR025961">
    <property type="entry name" value="Metal_resist"/>
</dbReference>
<dbReference type="Gene3D" id="1.20.120.1490">
    <property type="match status" value="1"/>
</dbReference>
<keyword evidence="3" id="KW-1185">Reference proteome</keyword>
<geneLocation type="plasmid" evidence="2 3">
    <name>pILYOP02</name>
</geneLocation>
<evidence type="ECO:0000313" key="3">
    <source>
        <dbReference type="Proteomes" id="UP000006875"/>
    </source>
</evidence>
<evidence type="ECO:0000256" key="1">
    <source>
        <dbReference type="SAM" id="SignalP"/>
    </source>
</evidence>